<dbReference type="GO" id="GO:0051539">
    <property type="term" value="F:4 iron, 4 sulfur cluster binding"/>
    <property type="evidence" value="ECO:0007669"/>
    <property type="project" value="UniProtKB-KW"/>
</dbReference>
<keyword evidence="6 12" id="KW-0479">Metal-binding</keyword>
<evidence type="ECO:0000256" key="7">
    <source>
        <dbReference type="ARBA" id="ARBA00023004"/>
    </source>
</evidence>
<evidence type="ECO:0000256" key="11">
    <source>
        <dbReference type="ARBA" id="ARBA00023136"/>
    </source>
</evidence>
<feature type="compositionally biased region" description="Basic and acidic residues" evidence="13">
    <location>
        <begin position="7"/>
        <end position="22"/>
    </location>
</feature>
<evidence type="ECO:0000256" key="5">
    <source>
        <dbReference type="ARBA" id="ARBA00022719"/>
    </source>
</evidence>
<keyword evidence="4 12" id="KW-0004">4Fe-4S</keyword>
<evidence type="ECO:0000259" key="14">
    <source>
        <dbReference type="Pfam" id="PF01058"/>
    </source>
</evidence>
<keyword evidence="11" id="KW-0472">Membrane</keyword>
<dbReference type="Gene3D" id="3.40.50.12280">
    <property type="match status" value="1"/>
</dbReference>
<keyword evidence="5" id="KW-0874">Quinone</keyword>
<evidence type="ECO:0000256" key="12">
    <source>
        <dbReference type="RuleBase" id="RU004464"/>
    </source>
</evidence>
<evidence type="ECO:0000256" key="6">
    <source>
        <dbReference type="ARBA" id="ARBA00022723"/>
    </source>
</evidence>
<dbReference type="NCBIfam" id="TIGR01957">
    <property type="entry name" value="nuoB_fam"/>
    <property type="match status" value="1"/>
</dbReference>
<name>A0A327JPN3_9HYPH</name>
<dbReference type="InterPro" id="IPR006138">
    <property type="entry name" value="NADH_UQ_OxRdtase_20Kd_su"/>
</dbReference>
<dbReference type="GO" id="GO:0045271">
    <property type="term" value="C:respiratory chain complex I"/>
    <property type="evidence" value="ECO:0007669"/>
    <property type="project" value="TreeGrafter"/>
</dbReference>
<evidence type="ECO:0000256" key="8">
    <source>
        <dbReference type="ARBA" id="ARBA00023014"/>
    </source>
</evidence>
<dbReference type="GO" id="GO:0015990">
    <property type="term" value="P:electron transport coupled proton transport"/>
    <property type="evidence" value="ECO:0007669"/>
    <property type="project" value="TreeGrafter"/>
</dbReference>
<dbReference type="Pfam" id="PF01058">
    <property type="entry name" value="Oxidored_q6"/>
    <property type="match status" value="1"/>
</dbReference>
<accession>A0A327JPN3</accession>
<feature type="domain" description="NADH:ubiquinone oxidoreductase-like 20kDa subunit" evidence="14">
    <location>
        <begin position="83"/>
        <end position="192"/>
    </location>
</feature>
<organism evidence="15 16">
    <name type="scientific">Rhodobium orientis</name>
    <dbReference type="NCBI Taxonomy" id="34017"/>
    <lineage>
        <taxon>Bacteria</taxon>
        <taxon>Pseudomonadati</taxon>
        <taxon>Pseudomonadota</taxon>
        <taxon>Alphaproteobacteria</taxon>
        <taxon>Hyphomicrobiales</taxon>
        <taxon>Rhodobiaceae</taxon>
        <taxon>Rhodobium</taxon>
    </lineage>
</organism>
<evidence type="ECO:0000256" key="9">
    <source>
        <dbReference type="ARBA" id="ARBA00023027"/>
    </source>
</evidence>
<keyword evidence="2" id="KW-0813">Transport</keyword>
<evidence type="ECO:0000313" key="16">
    <source>
        <dbReference type="Proteomes" id="UP000249299"/>
    </source>
</evidence>
<feature type="region of interest" description="Disordered" evidence="13">
    <location>
        <begin position="1"/>
        <end position="23"/>
    </location>
</feature>
<dbReference type="SUPFAM" id="SSF56770">
    <property type="entry name" value="HydA/Nqo6-like"/>
    <property type="match status" value="1"/>
</dbReference>
<dbReference type="GO" id="GO:0009060">
    <property type="term" value="P:aerobic respiration"/>
    <property type="evidence" value="ECO:0007669"/>
    <property type="project" value="TreeGrafter"/>
</dbReference>
<reference evidence="15 16" key="1">
    <citation type="submission" date="2017-07" db="EMBL/GenBank/DDBJ databases">
        <title>Draft Genome Sequences of Select Purple Nonsulfur Bacteria.</title>
        <authorList>
            <person name="Lasarre B."/>
            <person name="Mckinlay J.B."/>
        </authorList>
    </citation>
    <scope>NUCLEOTIDE SEQUENCE [LARGE SCALE GENOMIC DNA]</scope>
    <source>
        <strain evidence="15 16">DSM 11290</strain>
    </source>
</reference>
<keyword evidence="3" id="KW-1003">Cell membrane</keyword>
<dbReference type="GO" id="GO:0046872">
    <property type="term" value="F:metal ion binding"/>
    <property type="evidence" value="ECO:0007669"/>
    <property type="project" value="UniProtKB-KW"/>
</dbReference>
<evidence type="ECO:0000256" key="2">
    <source>
        <dbReference type="ARBA" id="ARBA00022448"/>
    </source>
</evidence>
<dbReference type="PANTHER" id="PTHR11995:SF14">
    <property type="entry name" value="NADH DEHYDROGENASE [UBIQUINONE] IRON-SULFUR PROTEIN 7, MITOCHONDRIAL"/>
    <property type="match status" value="1"/>
</dbReference>
<sequence>MEAFVKPGEKNRLKERPERPVKQELQPRVVKTPDGQEITVEPLKDYYCEAPPRVHPPAYAKIVEDLFNWARAESLWILGFGTGCGAIEMRPLMTPRFDAYRYGIQWRPTPRQANLFVISGYLSVKTLKRAIRSYEQMQNPKYVVGLGSCTINGGMYWDSYNTIKRLDRYLPVDLYITGCMPRPEALLAGFLELKKIIKAGKGEGANRYAENFDWYKANQKQVIHDWDMPDYSW</sequence>
<dbReference type="Proteomes" id="UP000249299">
    <property type="component" value="Unassembled WGS sequence"/>
</dbReference>
<evidence type="ECO:0000256" key="10">
    <source>
        <dbReference type="ARBA" id="ARBA00023075"/>
    </source>
</evidence>
<dbReference type="PANTHER" id="PTHR11995">
    <property type="entry name" value="NADH DEHYDROGENASE"/>
    <property type="match status" value="1"/>
</dbReference>
<gene>
    <name evidence="15" type="ORF">CH339_12395</name>
</gene>
<evidence type="ECO:0000313" key="15">
    <source>
        <dbReference type="EMBL" id="RAI26832.1"/>
    </source>
</evidence>
<keyword evidence="10" id="KW-0830">Ubiquinone</keyword>
<keyword evidence="9 12" id="KW-0520">NAD</keyword>
<comment type="caution">
    <text evidence="15">The sequence shown here is derived from an EMBL/GenBank/DDBJ whole genome shotgun (WGS) entry which is preliminary data.</text>
</comment>
<dbReference type="AlphaFoldDB" id="A0A327JPN3"/>
<evidence type="ECO:0000256" key="13">
    <source>
        <dbReference type="SAM" id="MobiDB-lite"/>
    </source>
</evidence>
<evidence type="ECO:0000256" key="4">
    <source>
        <dbReference type="ARBA" id="ARBA00022485"/>
    </source>
</evidence>
<dbReference type="GO" id="GO:0008137">
    <property type="term" value="F:NADH dehydrogenase (ubiquinone) activity"/>
    <property type="evidence" value="ECO:0007669"/>
    <property type="project" value="InterPro"/>
</dbReference>
<proteinExistence type="inferred from homology"/>
<protein>
    <submittedName>
        <fullName evidence="15">NADH-quinone oxidoreductase subunit B</fullName>
    </submittedName>
</protein>
<dbReference type="InterPro" id="IPR006137">
    <property type="entry name" value="NADH_UbQ_OxRdtase-like_20kDa"/>
</dbReference>
<keyword evidence="7 12" id="KW-0408">Iron</keyword>
<keyword evidence="16" id="KW-1185">Reference proteome</keyword>
<dbReference type="RefSeq" id="WP_111434680.1">
    <property type="nucleotide sequence ID" value="NZ_JACIGG010000001.1"/>
</dbReference>
<dbReference type="EMBL" id="NPEV01000025">
    <property type="protein sequence ID" value="RAI26832.1"/>
    <property type="molecule type" value="Genomic_DNA"/>
</dbReference>
<comment type="similarity">
    <text evidence="1 12">Belongs to the complex I 20 kDa subunit family.</text>
</comment>
<evidence type="ECO:0000256" key="3">
    <source>
        <dbReference type="ARBA" id="ARBA00022475"/>
    </source>
</evidence>
<dbReference type="GO" id="GO:0048038">
    <property type="term" value="F:quinone binding"/>
    <property type="evidence" value="ECO:0007669"/>
    <property type="project" value="UniProtKB-KW"/>
</dbReference>
<keyword evidence="8 12" id="KW-0411">Iron-sulfur</keyword>
<dbReference type="OrthoDB" id="9786737at2"/>
<evidence type="ECO:0000256" key="1">
    <source>
        <dbReference type="ARBA" id="ARBA00009173"/>
    </source>
</evidence>
<dbReference type="NCBIfam" id="NF005012">
    <property type="entry name" value="PRK06411.1"/>
    <property type="match status" value="1"/>
</dbReference>